<organism evidence="4 5">
    <name type="scientific">Sorangium atrum</name>
    <dbReference type="NCBI Taxonomy" id="2995308"/>
    <lineage>
        <taxon>Bacteria</taxon>
        <taxon>Pseudomonadati</taxon>
        <taxon>Myxococcota</taxon>
        <taxon>Polyangia</taxon>
        <taxon>Polyangiales</taxon>
        <taxon>Polyangiaceae</taxon>
        <taxon>Sorangium</taxon>
    </lineage>
</organism>
<dbReference type="Proteomes" id="UP001217485">
    <property type="component" value="Unassembled WGS sequence"/>
</dbReference>
<reference evidence="4 5" key="1">
    <citation type="submission" date="2023-01" db="EMBL/GenBank/DDBJ databases">
        <title>Minimal conservation of predation-associated metabolite biosynthetic gene clusters underscores biosynthetic potential of Myxococcota including descriptions for ten novel species: Archangium lansinium sp. nov., Myxococcus landrumus sp. nov., Nannocystis bai.</title>
        <authorList>
            <person name="Ahearne A."/>
            <person name="Stevens C."/>
            <person name="Dowd S."/>
        </authorList>
    </citation>
    <scope>NUCLEOTIDE SEQUENCE [LARGE SCALE GENOMIC DNA]</scope>
    <source>
        <strain evidence="4 5">WIWO2</strain>
    </source>
</reference>
<evidence type="ECO:0000259" key="3">
    <source>
        <dbReference type="Pfam" id="PF06904"/>
    </source>
</evidence>
<protein>
    <submittedName>
        <fullName evidence="4">Extensin family protein</fullName>
    </submittedName>
</protein>
<evidence type="ECO:0000256" key="2">
    <source>
        <dbReference type="SAM" id="SignalP"/>
    </source>
</evidence>
<dbReference type="InterPro" id="IPR009683">
    <property type="entry name" value="Extensin-like_C"/>
</dbReference>
<feature type="signal peptide" evidence="2">
    <location>
        <begin position="1"/>
        <end position="22"/>
    </location>
</feature>
<dbReference type="Pfam" id="PF06904">
    <property type="entry name" value="Extensin-like_C"/>
    <property type="match status" value="1"/>
</dbReference>
<dbReference type="RefSeq" id="WP_272102424.1">
    <property type="nucleotide sequence ID" value="NZ_JAQNDK010000005.1"/>
</dbReference>
<sequence length="460" mass="48330">MKPLACALLASVATLGPAPASAASPFLMMPEASVAEASPAYRYANMTNEEALAELDRRKILYLKVDHAPGVRAPIRLTGRLNGVYFHSVLPPEQRVTSMFEILDARLALALDDFAAVLSRHDIDEVVHYTMYRPNVPMRGGEGVDGDGEHGHPIAHAKAADSAVKQAEAADGAAREESTRQASPVEPAPPVELGKKGALDGASKAPDEPPRRLKEKGAAEAGPKEKAAAEAGPTRKGAVEAGSKEKASAGAAPKEKAAAGVAPKEKAAAQAAPKEKAAAQAAPKEKAASEAEPSAASKAPGQRTRTIAARSGQAKAAGKVGARRAARRKAVEPTRATTSAVKHRGDVALRSDAAQKPRGTWAPPGTRHPAGLAIDVGALKKRDGTWISVARHFHGRIGDKTCGEGAPQPELPEARELRSIVCEAADLGIFTYVLTPNFNAAHVDHYHMEIKPGVRWFLYH</sequence>
<evidence type="ECO:0000256" key="1">
    <source>
        <dbReference type="SAM" id="MobiDB-lite"/>
    </source>
</evidence>
<feature type="chain" id="PRO_5046782587" evidence="2">
    <location>
        <begin position="23"/>
        <end position="460"/>
    </location>
</feature>
<gene>
    <name evidence="4" type="ORF">POL72_41655</name>
</gene>
<feature type="compositionally biased region" description="Basic and acidic residues" evidence="1">
    <location>
        <begin position="242"/>
        <end position="289"/>
    </location>
</feature>
<feature type="compositionally biased region" description="Low complexity" evidence="1">
    <location>
        <begin position="290"/>
        <end position="301"/>
    </location>
</feature>
<keyword evidence="2" id="KW-0732">Signal</keyword>
<feature type="domain" description="Extensin-like C-terminal" evidence="3">
    <location>
        <begin position="366"/>
        <end position="451"/>
    </location>
</feature>
<proteinExistence type="predicted"/>
<keyword evidence="5" id="KW-1185">Reference proteome</keyword>
<name>A0ABT5CCX8_9BACT</name>
<feature type="compositionally biased region" description="Basic and acidic residues" evidence="1">
    <location>
        <begin position="205"/>
        <end position="228"/>
    </location>
</feature>
<comment type="caution">
    <text evidence="4">The sequence shown here is derived from an EMBL/GenBank/DDBJ whole genome shotgun (WGS) entry which is preliminary data.</text>
</comment>
<accession>A0ABT5CCX8</accession>
<dbReference type="EMBL" id="JAQNDK010000005">
    <property type="protein sequence ID" value="MDC0684302.1"/>
    <property type="molecule type" value="Genomic_DNA"/>
</dbReference>
<evidence type="ECO:0000313" key="4">
    <source>
        <dbReference type="EMBL" id="MDC0684302.1"/>
    </source>
</evidence>
<feature type="region of interest" description="Disordered" evidence="1">
    <location>
        <begin position="140"/>
        <end position="345"/>
    </location>
</feature>
<evidence type="ECO:0000313" key="5">
    <source>
        <dbReference type="Proteomes" id="UP001217485"/>
    </source>
</evidence>